<dbReference type="eggNOG" id="KOG1208">
    <property type="taxonomic scope" value="Eukaryota"/>
</dbReference>
<evidence type="ECO:0000256" key="2">
    <source>
        <dbReference type="ARBA" id="ARBA00022857"/>
    </source>
</evidence>
<organism evidence="5 6">
    <name type="scientific">Cyphellophora europaea (strain CBS 101466)</name>
    <name type="common">Phialophora europaea</name>
    <dbReference type="NCBI Taxonomy" id="1220924"/>
    <lineage>
        <taxon>Eukaryota</taxon>
        <taxon>Fungi</taxon>
        <taxon>Dikarya</taxon>
        <taxon>Ascomycota</taxon>
        <taxon>Pezizomycotina</taxon>
        <taxon>Eurotiomycetes</taxon>
        <taxon>Chaetothyriomycetidae</taxon>
        <taxon>Chaetothyriales</taxon>
        <taxon>Cyphellophoraceae</taxon>
        <taxon>Cyphellophora</taxon>
    </lineage>
</organism>
<dbReference type="Pfam" id="PF00106">
    <property type="entry name" value="adh_short"/>
    <property type="match status" value="1"/>
</dbReference>
<dbReference type="STRING" id="1220924.W2S5X3"/>
<dbReference type="OrthoDB" id="191139at2759"/>
<evidence type="ECO:0000313" key="5">
    <source>
        <dbReference type="EMBL" id="ETN44010.1"/>
    </source>
</evidence>
<dbReference type="InterPro" id="IPR002347">
    <property type="entry name" value="SDR_fam"/>
</dbReference>
<dbReference type="InterPro" id="IPR036291">
    <property type="entry name" value="NAD(P)-bd_dom_sf"/>
</dbReference>
<keyword evidence="6" id="KW-1185">Reference proteome</keyword>
<dbReference type="Proteomes" id="UP000030752">
    <property type="component" value="Unassembled WGS sequence"/>
</dbReference>
<dbReference type="InParanoid" id="W2S5X3"/>
<dbReference type="AlphaFoldDB" id="W2S5X3"/>
<dbReference type="PRINTS" id="PR00080">
    <property type="entry name" value="SDRFAMILY"/>
</dbReference>
<evidence type="ECO:0000313" key="6">
    <source>
        <dbReference type="Proteomes" id="UP000030752"/>
    </source>
</evidence>
<keyword evidence="2" id="KW-0521">NADP</keyword>
<keyword evidence="3" id="KW-0560">Oxidoreductase</keyword>
<dbReference type="HOGENOM" id="CLU_010194_44_0_1"/>
<dbReference type="EMBL" id="KB822716">
    <property type="protein sequence ID" value="ETN44010.1"/>
    <property type="molecule type" value="Genomic_DNA"/>
</dbReference>
<name>W2S5X3_CYPE1</name>
<dbReference type="PANTHER" id="PTHR24320">
    <property type="entry name" value="RETINOL DEHYDROGENASE"/>
    <property type="match status" value="1"/>
</dbReference>
<dbReference type="Gene3D" id="3.40.50.720">
    <property type="entry name" value="NAD(P)-binding Rossmann-like Domain"/>
    <property type="match status" value="1"/>
</dbReference>
<sequence>MVSFNSMTIGTDVVAKFNDRVEGRTFLITGTSPAGIGAETAYCLGKAHPRLLILAGRSPSRIQPVLDKLRAEGVNAEVLLLDLSSQKSIRAFVETVRQENIRIDVLINNAAIMACPYGLTEDGIETQFATNFLGPFLLTNLLLQADLIVERIVNVSSSASVRSPHYLLAPLDDLTYSHGQSYDPIQAYGVSKLALVLYTRALAAKVASRGITTFSLNPGSVISPLQQNVTEEMRQKAFKAALKEDPNFTPPVRKTLQQGCATQLRAGLDPHLRDQSGAYLDDCQVVELKQHQGSFHARGKLWTIGEHLVGESFDI</sequence>
<comment type="similarity">
    <text evidence="1 4">Belongs to the short-chain dehydrogenases/reductases (SDR) family.</text>
</comment>
<dbReference type="GeneID" id="19978214"/>
<proteinExistence type="inferred from homology"/>
<evidence type="ECO:0000256" key="1">
    <source>
        <dbReference type="ARBA" id="ARBA00006484"/>
    </source>
</evidence>
<evidence type="ECO:0000256" key="4">
    <source>
        <dbReference type="RuleBase" id="RU000363"/>
    </source>
</evidence>
<evidence type="ECO:0000256" key="3">
    <source>
        <dbReference type="ARBA" id="ARBA00023002"/>
    </source>
</evidence>
<dbReference type="PANTHER" id="PTHR24320:SF283">
    <property type="entry name" value="RETINOL DEHYDROGENASE 11"/>
    <property type="match status" value="1"/>
</dbReference>
<gene>
    <name evidence="5" type="ORF">HMPREF1541_10875</name>
</gene>
<protein>
    <submittedName>
        <fullName evidence="5">Uncharacterized protein</fullName>
    </submittedName>
</protein>
<dbReference type="GO" id="GO:0016491">
    <property type="term" value="F:oxidoreductase activity"/>
    <property type="evidence" value="ECO:0007669"/>
    <property type="project" value="UniProtKB-KW"/>
</dbReference>
<dbReference type="VEuPathDB" id="FungiDB:HMPREF1541_10875"/>
<dbReference type="RefSeq" id="XP_008713766.1">
    <property type="nucleotide sequence ID" value="XM_008715544.1"/>
</dbReference>
<dbReference type="PRINTS" id="PR00081">
    <property type="entry name" value="GDHRDH"/>
</dbReference>
<accession>W2S5X3</accession>
<dbReference type="SUPFAM" id="SSF51735">
    <property type="entry name" value="NAD(P)-binding Rossmann-fold domains"/>
    <property type="match status" value="1"/>
</dbReference>
<reference evidence="5 6" key="1">
    <citation type="submission" date="2013-03" db="EMBL/GenBank/DDBJ databases">
        <title>The Genome Sequence of Phialophora europaea CBS 101466.</title>
        <authorList>
            <consortium name="The Broad Institute Genomics Platform"/>
            <person name="Cuomo C."/>
            <person name="de Hoog S."/>
            <person name="Gorbushina A."/>
            <person name="Walker B."/>
            <person name="Young S.K."/>
            <person name="Zeng Q."/>
            <person name="Gargeya S."/>
            <person name="Fitzgerald M."/>
            <person name="Haas B."/>
            <person name="Abouelleil A."/>
            <person name="Allen A.W."/>
            <person name="Alvarado L."/>
            <person name="Arachchi H.M."/>
            <person name="Berlin A.M."/>
            <person name="Chapman S.B."/>
            <person name="Gainer-Dewar J."/>
            <person name="Goldberg J."/>
            <person name="Griggs A."/>
            <person name="Gujja S."/>
            <person name="Hansen M."/>
            <person name="Howarth C."/>
            <person name="Imamovic A."/>
            <person name="Ireland A."/>
            <person name="Larimer J."/>
            <person name="McCowan C."/>
            <person name="Murphy C."/>
            <person name="Pearson M."/>
            <person name="Poon T.W."/>
            <person name="Priest M."/>
            <person name="Roberts A."/>
            <person name="Saif S."/>
            <person name="Shea T."/>
            <person name="Sisk P."/>
            <person name="Sykes S."/>
            <person name="Wortman J."/>
            <person name="Nusbaum C."/>
            <person name="Birren B."/>
        </authorList>
    </citation>
    <scope>NUCLEOTIDE SEQUENCE [LARGE SCALE GENOMIC DNA]</scope>
    <source>
        <strain evidence="5 6">CBS 101466</strain>
    </source>
</reference>